<dbReference type="AlphaFoldDB" id="A0A2J6TNU3"/>
<evidence type="ECO:0000313" key="2">
    <source>
        <dbReference type="Proteomes" id="UP000235371"/>
    </source>
</evidence>
<name>A0A2J6TNU3_9HELO</name>
<dbReference type="Proteomes" id="UP000235371">
    <property type="component" value="Unassembled WGS sequence"/>
</dbReference>
<sequence>PLNYQKWRNVPAFTIDTSNSCRLFPIPWLNCLSSTTSICTGYNPYWTNHTHYRPGLVEVVKFAVQNTALCPHIFH</sequence>
<evidence type="ECO:0000313" key="1">
    <source>
        <dbReference type="EMBL" id="PMD64679.1"/>
    </source>
</evidence>
<protein>
    <submittedName>
        <fullName evidence="1">Uncharacterized protein</fullName>
    </submittedName>
</protein>
<reference evidence="1 2" key="1">
    <citation type="submission" date="2016-04" db="EMBL/GenBank/DDBJ databases">
        <title>A degradative enzymes factory behind the ericoid mycorrhizal symbiosis.</title>
        <authorList>
            <consortium name="DOE Joint Genome Institute"/>
            <person name="Martino E."/>
            <person name="Morin E."/>
            <person name="Grelet G."/>
            <person name="Kuo A."/>
            <person name="Kohler A."/>
            <person name="Daghino S."/>
            <person name="Barry K."/>
            <person name="Choi C."/>
            <person name="Cichocki N."/>
            <person name="Clum A."/>
            <person name="Copeland A."/>
            <person name="Hainaut M."/>
            <person name="Haridas S."/>
            <person name="Labutti K."/>
            <person name="Lindquist E."/>
            <person name="Lipzen A."/>
            <person name="Khouja H.-R."/>
            <person name="Murat C."/>
            <person name="Ohm R."/>
            <person name="Olson A."/>
            <person name="Spatafora J."/>
            <person name="Veneault-Fourrey C."/>
            <person name="Henrissat B."/>
            <person name="Grigoriev I."/>
            <person name="Martin F."/>
            <person name="Perotto S."/>
        </authorList>
    </citation>
    <scope>NUCLEOTIDE SEQUENCE [LARGE SCALE GENOMIC DNA]</scope>
    <source>
        <strain evidence="1 2">E</strain>
    </source>
</reference>
<accession>A0A2J6TNU3</accession>
<organism evidence="1 2">
    <name type="scientific">Hyaloscypha bicolor E</name>
    <dbReference type="NCBI Taxonomy" id="1095630"/>
    <lineage>
        <taxon>Eukaryota</taxon>
        <taxon>Fungi</taxon>
        <taxon>Dikarya</taxon>
        <taxon>Ascomycota</taxon>
        <taxon>Pezizomycotina</taxon>
        <taxon>Leotiomycetes</taxon>
        <taxon>Helotiales</taxon>
        <taxon>Hyaloscyphaceae</taxon>
        <taxon>Hyaloscypha</taxon>
        <taxon>Hyaloscypha bicolor</taxon>
    </lineage>
</organism>
<dbReference type="InParanoid" id="A0A2J6TNU3"/>
<dbReference type="RefSeq" id="XP_024741583.1">
    <property type="nucleotide sequence ID" value="XM_024888103.1"/>
</dbReference>
<feature type="non-terminal residue" evidence="1">
    <location>
        <position position="1"/>
    </location>
</feature>
<dbReference type="GeneID" id="36596179"/>
<dbReference type="EMBL" id="KZ613747">
    <property type="protein sequence ID" value="PMD64679.1"/>
    <property type="molecule type" value="Genomic_DNA"/>
</dbReference>
<keyword evidence="2" id="KW-1185">Reference proteome</keyword>
<proteinExistence type="predicted"/>
<gene>
    <name evidence="1" type="ORF">K444DRAFT_705183</name>
</gene>